<protein>
    <recommendedName>
        <fullName evidence="4">Secreted protein</fullName>
    </recommendedName>
</protein>
<reference evidence="2 3" key="1">
    <citation type="submission" date="2019-05" db="EMBL/GenBank/DDBJ databases">
        <authorList>
            <person name="Lee S.D."/>
        </authorList>
    </citation>
    <scope>NUCLEOTIDE SEQUENCE [LARGE SCALE GENOMIC DNA]</scope>
    <source>
        <strain evidence="2 3">YC2-7</strain>
    </source>
</reference>
<evidence type="ECO:0000313" key="3">
    <source>
        <dbReference type="Proteomes" id="UP000535543"/>
    </source>
</evidence>
<accession>A0A848K7S7</accession>
<organism evidence="2 3">
    <name type="scientific">Antrihabitans stalactiti</name>
    <dbReference type="NCBI Taxonomy" id="2584121"/>
    <lineage>
        <taxon>Bacteria</taxon>
        <taxon>Bacillati</taxon>
        <taxon>Actinomycetota</taxon>
        <taxon>Actinomycetes</taxon>
        <taxon>Mycobacteriales</taxon>
        <taxon>Nocardiaceae</taxon>
        <taxon>Antrihabitans</taxon>
    </lineage>
</organism>
<comment type="caution">
    <text evidence="2">The sequence shown here is derived from an EMBL/GenBank/DDBJ whole genome shotgun (WGS) entry which is preliminary data.</text>
</comment>
<dbReference type="AlphaFoldDB" id="A0A848K7S7"/>
<dbReference type="Proteomes" id="UP000535543">
    <property type="component" value="Unassembled WGS sequence"/>
</dbReference>
<evidence type="ECO:0008006" key="4">
    <source>
        <dbReference type="Google" id="ProtNLM"/>
    </source>
</evidence>
<gene>
    <name evidence="2" type="ORF">FGL95_05590</name>
</gene>
<evidence type="ECO:0000313" key="2">
    <source>
        <dbReference type="EMBL" id="NMN94511.1"/>
    </source>
</evidence>
<dbReference type="EMBL" id="VCQU01000001">
    <property type="protein sequence ID" value="NMN94511.1"/>
    <property type="molecule type" value="Genomic_DNA"/>
</dbReference>
<sequence length="103" mass="10623">MMKRAAAKFAMGAALAIPTMLLTASPSYADAPPPPPPLFDIPVEVLPFIHVPPPLGTVVPEIGNNVIDGVVDYNRANPAQVQGGFGLLAGILCPIATLLGNHC</sequence>
<reference evidence="2 3" key="2">
    <citation type="submission" date="2020-06" db="EMBL/GenBank/DDBJ databases">
        <title>Antribacter stalactiti gen. nov., sp. nov., a new member of the family Nacardiaceae isolated from a cave.</title>
        <authorList>
            <person name="Kim I.S."/>
        </authorList>
    </citation>
    <scope>NUCLEOTIDE SEQUENCE [LARGE SCALE GENOMIC DNA]</scope>
    <source>
        <strain evidence="2 3">YC2-7</strain>
    </source>
</reference>
<keyword evidence="3" id="KW-1185">Reference proteome</keyword>
<feature type="chain" id="PRO_5032975322" description="Secreted protein" evidence="1">
    <location>
        <begin position="30"/>
        <end position="103"/>
    </location>
</feature>
<proteinExistence type="predicted"/>
<keyword evidence="1" id="KW-0732">Signal</keyword>
<dbReference type="RefSeq" id="WP_169585152.1">
    <property type="nucleotide sequence ID" value="NZ_VCQU01000001.1"/>
</dbReference>
<name>A0A848K7S7_9NOCA</name>
<feature type="signal peptide" evidence="1">
    <location>
        <begin position="1"/>
        <end position="29"/>
    </location>
</feature>
<evidence type="ECO:0000256" key="1">
    <source>
        <dbReference type="SAM" id="SignalP"/>
    </source>
</evidence>